<gene>
    <name evidence="1" type="ORF">GSI_04009</name>
</gene>
<dbReference type="AlphaFoldDB" id="A0A2G8SHZ3"/>
<organism evidence="1 2">
    <name type="scientific">Ganoderma sinense ZZ0214-1</name>
    <dbReference type="NCBI Taxonomy" id="1077348"/>
    <lineage>
        <taxon>Eukaryota</taxon>
        <taxon>Fungi</taxon>
        <taxon>Dikarya</taxon>
        <taxon>Basidiomycota</taxon>
        <taxon>Agaricomycotina</taxon>
        <taxon>Agaricomycetes</taxon>
        <taxon>Polyporales</taxon>
        <taxon>Polyporaceae</taxon>
        <taxon>Ganoderma</taxon>
    </lineage>
</organism>
<keyword evidence="2" id="KW-1185">Reference proteome</keyword>
<accession>A0A2G8SHZ3</accession>
<reference evidence="1 2" key="1">
    <citation type="journal article" date="2015" name="Sci. Rep.">
        <title>Chromosome-level genome map provides insights into diverse defense mechanisms in the medicinal fungus Ganoderma sinense.</title>
        <authorList>
            <person name="Zhu Y."/>
            <person name="Xu J."/>
            <person name="Sun C."/>
            <person name="Zhou S."/>
            <person name="Xu H."/>
            <person name="Nelson D.R."/>
            <person name="Qian J."/>
            <person name="Song J."/>
            <person name="Luo H."/>
            <person name="Xiang L."/>
            <person name="Li Y."/>
            <person name="Xu Z."/>
            <person name="Ji A."/>
            <person name="Wang L."/>
            <person name="Lu S."/>
            <person name="Hayward A."/>
            <person name="Sun W."/>
            <person name="Li X."/>
            <person name="Schwartz D.C."/>
            <person name="Wang Y."/>
            <person name="Chen S."/>
        </authorList>
    </citation>
    <scope>NUCLEOTIDE SEQUENCE [LARGE SCALE GENOMIC DNA]</scope>
    <source>
        <strain evidence="1 2">ZZ0214-1</strain>
    </source>
</reference>
<protein>
    <submittedName>
        <fullName evidence="1">Uncharacterized protein</fullName>
    </submittedName>
</protein>
<evidence type="ECO:0000313" key="1">
    <source>
        <dbReference type="EMBL" id="PIL33389.1"/>
    </source>
</evidence>
<dbReference type="Proteomes" id="UP000230002">
    <property type="component" value="Unassembled WGS sequence"/>
</dbReference>
<name>A0A2G8SHZ3_9APHY</name>
<comment type="caution">
    <text evidence="1">The sequence shown here is derived from an EMBL/GenBank/DDBJ whole genome shotgun (WGS) entry which is preliminary data.</text>
</comment>
<sequence length="102" mass="11515">MPGRGNRDSMLVPTNTLCSAEAYATLKGNGPDGKPNGRQLIVKKNIKKCFYIVKAKYLTYSVDKDICNMKKEFSNFRALTPEELAQYSRSLVPPPGRFINWL</sequence>
<proteinExistence type="predicted"/>
<evidence type="ECO:0000313" key="2">
    <source>
        <dbReference type="Proteomes" id="UP000230002"/>
    </source>
</evidence>
<dbReference type="EMBL" id="AYKW01000007">
    <property type="protein sequence ID" value="PIL33389.1"/>
    <property type="molecule type" value="Genomic_DNA"/>
</dbReference>